<evidence type="ECO:0000313" key="2">
    <source>
        <dbReference type="Proteomes" id="UP000189761"/>
    </source>
</evidence>
<dbReference type="AlphaFoldDB" id="A0A8E2LGM6"/>
<keyword evidence="2" id="KW-1185">Reference proteome</keyword>
<name>A0A8E2LGM6_9BACI</name>
<evidence type="ECO:0000313" key="1">
    <source>
        <dbReference type="EMBL" id="OOP70132.1"/>
    </source>
</evidence>
<organism evidence="1 2">
    <name type="scientific">Heyndrickxia oleronia</name>
    <dbReference type="NCBI Taxonomy" id="38875"/>
    <lineage>
        <taxon>Bacteria</taxon>
        <taxon>Bacillati</taxon>
        <taxon>Bacillota</taxon>
        <taxon>Bacilli</taxon>
        <taxon>Bacillales</taxon>
        <taxon>Bacillaceae</taxon>
        <taxon>Heyndrickxia</taxon>
    </lineage>
</organism>
<proteinExistence type="predicted"/>
<comment type="caution">
    <text evidence="1">The sequence shown here is derived from an EMBL/GenBank/DDBJ whole genome shotgun (WGS) entry which is preliminary data.</text>
</comment>
<sequence>MEQTKEIQPITAEVLNGANVEKTLAKYFGLSVTKLEVQSIKKALQKRDKMKIAHSIEDLLHKRWKFSQQ</sequence>
<reference evidence="1 2" key="1">
    <citation type="submission" date="2017-01" db="EMBL/GenBank/DDBJ databases">
        <title>Draft genome sequence of Bacillus oleronius.</title>
        <authorList>
            <person name="Allam M."/>
        </authorList>
    </citation>
    <scope>NUCLEOTIDE SEQUENCE [LARGE SCALE GENOMIC DNA]</scope>
    <source>
        <strain evidence="1 2">DSM 9356</strain>
    </source>
</reference>
<dbReference type="Proteomes" id="UP000189761">
    <property type="component" value="Unassembled WGS sequence"/>
</dbReference>
<gene>
    <name evidence="1" type="ORF">BWZ43_01385</name>
</gene>
<dbReference type="Gene3D" id="1.10.60.40">
    <property type="match status" value="1"/>
</dbReference>
<protein>
    <submittedName>
        <fullName evidence="1">Uncharacterized protein</fullName>
    </submittedName>
</protein>
<dbReference type="RefSeq" id="WP_058003988.1">
    <property type="nucleotide sequence ID" value="NZ_CP065424.1"/>
</dbReference>
<dbReference type="EMBL" id="MTLA01000013">
    <property type="protein sequence ID" value="OOP70132.1"/>
    <property type="molecule type" value="Genomic_DNA"/>
</dbReference>
<accession>A0A8E2LGM6</accession>